<dbReference type="PATRIC" id="fig|454.4.peg.193"/>
<organism evidence="8 9">
    <name type="scientific">Legionella israelensis</name>
    <dbReference type="NCBI Taxonomy" id="454"/>
    <lineage>
        <taxon>Bacteria</taxon>
        <taxon>Pseudomonadati</taxon>
        <taxon>Pseudomonadota</taxon>
        <taxon>Gammaproteobacteria</taxon>
        <taxon>Legionellales</taxon>
        <taxon>Legionellaceae</taxon>
        <taxon>Legionella</taxon>
    </lineage>
</organism>
<name>A0A0W0WNY4_9GAMM</name>
<dbReference type="EC" id="1.1.1.133" evidence="3 6"/>
<gene>
    <name evidence="8" type="primary">rmlD</name>
    <name evidence="8" type="ORF">Lisr_0186</name>
</gene>
<dbReference type="GO" id="GO:0009243">
    <property type="term" value="P:O antigen biosynthetic process"/>
    <property type="evidence" value="ECO:0007669"/>
    <property type="project" value="UniProtKB-UniPathway"/>
</dbReference>
<evidence type="ECO:0000256" key="6">
    <source>
        <dbReference type="RuleBase" id="RU364082"/>
    </source>
</evidence>
<dbReference type="Gene3D" id="3.40.50.720">
    <property type="entry name" value="NAD(P)-binding Rossmann-like Domain"/>
    <property type="match status" value="1"/>
</dbReference>
<dbReference type="UniPathway" id="UPA00281"/>
<dbReference type="InterPro" id="IPR029903">
    <property type="entry name" value="RmlD-like-bd"/>
</dbReference>
<keyword evidence="9" id="KW-1185">Reference proteome</keyword>
<comment type="catalytic activity">
    <reaction evidence="5 6">
        <text>dTDP-beta-L-rhamnose + NADP(+) = dTDP-4-dehydro-beta-L-rhamnose + NADPH + H(+)</text>
        <dbReference type="Rhea" id="RHEA:21796"/>
        <dbReference type="ChEBI" id="CHEBI:15378"/>
        <dbReference type="ChEBI" id="CHEBI:57510"/>
        <dbReference type="ChEBI" id="CHEBI:57783"/>
        <dbReference type="ChEBI" id="CHEBI:58349"/>
        <dbReference type="ChEBI" id="CHEBI:62830"/>
        <dbReference type="EC" id="1.1.1.133"/>
    </reaction>
</comment>
<dbReference type="GO" id="GO:0008831">
    <property type="term" value="F:dTDP-4-dehydrorhamnose reductase activity"/>
    <property type="evidence" value="ECO:0007669"/>
    <property type="project" value="UniProtKB-EC"/>
</dbReference>
<comment type="pathway">
    <text evidence="1 6">Carbohydrate biosynthesis; dTDP-L-rhamnose biosynthesis.</text>
</comment>
<dbReference type="PANTHER" id="PTHR10491:SF4">
    <property type="entry name" value="METHIONINE ADENOSYLTRANSFERASE 2 SUBUNIT BETA"/>
    <property type="match status" value="1"/>
</dbReference>
<comment type="similarity">
    <text evidence="2 6">Belongs to the dTDP-4-dehydrorhamnose reductase family.</text>
</comment>
<dbReference type="Proteomes" id="UP000054761">
    <property type="component" value="Unassembled WGS sequence"/>
</dbReference>
<keyword evidence="6" id="KW-0521">NADP</keyword>
<dbReference type="NCBIfam" id="TIGR01214">
    <property type="entry name" value="rmlD"/>
    <property type="match status" value="1"/>
</dbReference>
<protein>
    <recommendedName>
        <fullName evidence="4 6">dTDP-4-dehydrorhamnose reductase</fullName>
        <ecNumber evidence="3 6">1.1.1.133</ecNumber>
    </recommendedName>
</protein>
<keyword evidence="6" id="KW-0560">Oxidoreductase</keyword>
<evidence type="ECO:0000256" key="1">
    <source>
        <dbReference type="ARBA" id="ARBA00004781"/>
    </source>
</evidence>
<evidence type="ECO:0000256" key="4">
    <source>
        <dbReference type="ARBA" id="ARBA00017099"/>
    </source>
</evidence>
<dbReference type="CDD" id="cd05254">
    <property type="entry name" value="dTDP_HR_like_SDR_e"/>
    <property type="match status" value="1"/>
</dbReference>
<dbReference type="NCBIfam" id="NF007440">
    <property type="entry name" value="PRK09987.1"/>
    <property type="match status" value="1"/>
</dbReference>
<dbReference type="Gene3D" id="3.90.25.10">
    <property type="entry name" value="UDP-galactose 4-epimerase, domain 1"/>
    <property type="match status" value="1"/>
</dbReference>
<evidence type="ECO:0000313" key="9">
    <source>
        <dbReference type="Proteomes" id="UP000054761"/>
    </source>
</evidence>
<dbReference type="PANTHER" id="PTHR10491">
    <property type="entry name" value="DTDP-4-DEHYDRORHAMNOSE REDUCTASE"/>
    <property type="match status" value="1"/>
</dbReference>
<evidence type="ECO:0000256" key="2">
    <source>
        <dbReference type="ARBA" id="ARBA00010944"/>
    </source>
</evidence>
<dbReference type="OrthoDB" id="9803892at2"/>
<dbReference type="InterPro" id="IPR036291">
    <property type="entry name" value="NAD(P)-bd_dom_sf"/>
</dbReference>
<evidence type="ECO:0000313" key="8">
    <source>
        <dbReference type="EMBL" id="KTD34008.1"/>
    </source>
</evidence>
<dbReference type="SUPFAM" id="SSF51735">
    <property type="entry name" value="NAD(P)-binding Rossmann-fold domains"/>
    <property type="match status" value="1"/>
</dbReference>
<feature type="domain" description="RmlD-like substrate binding" evidence="7">
    <location>
        <begin position="1"/>
        <end position="290"/>
    </location>
</feature>
<evidence type="ECO:0000256" key="5">
    <source>
        <dbReference type="ARBA" id="ARBA00048200"/>
    </source>
</evidence>
<dbReference type="GO" id="GO:0005829">
    <property type="term" value="C:cytosol"/>
    <property type="evidence" value="ECO:0007669"/>
    <property type="project" value="TreeGrafter"/>
</dbReference>
<dbReference type="UniPathway" id="UPA00124"/>
<proteinExistence type="inferred from homology"/>
<comment type="function">
    <text evidence="6">Catalyzes the reduction of dTDP-6-deoxy-L-lyxo-4-hexulose to yield dTDP-L-rhamnose.</text>
</comment>
<dbReference type="AlphaFoldDB" id="A0A0W0WNY4"/>
<accession>A0A0W0WNY4</accession>
<dbReference type="RefSeq" id="WP_058500577.1">
    <property type="nucleotide sequence ID" value="NZ_CAAAJA010000005.1"/>
</dbReference>
<dbReference type="EMBL" id="LNYH01000005">
    <property type="protein sequence ID" value="KTD34008.1"/>
    <property type="molecule type" value="Genomic_DNA"/>
</dbReference>
<evidence type="ECO:0000259" key="7">
    <source>
        <dbReference type="Pfam" id="PF04321"/>
    </source>
</evidence>
<dbReference type="Pfam" id="PF04321">
    <property type="entry name" value="RmlD_sub_bind"/>
    <property type="match status" value="1"/>
</dbReference>
<sequence length="297" mass="32993">MKILLLGKNGQLGRELQYSLKPLGELIALDRNSDICGDLTNLKALHQTILTLTPDIIVNAAAYTQVDNAEKETELAYLVNAKAPEVMAQACASTGAWFIHYSTDYVFDGSGTSPWKESDITRPLNVYGKSKLDGEKAIINSECNHLIFRTSWVYGAHGSNFIKTILRLAREKSSLNIVSDQIGVPTDVELLANVSVNAIKTVWQNPELGGLYHLAPSGETSWYDYARFLINEAKKIRKDYLIQDIYPITSEEYPTPAQRPLNSRLDTTKLTSRFSVDLPEWKTGVVRTLGKILGSAL</sequence>
<evidence type="ECO:0000256" key="3">
    <source>
        <dbReference type="ARBA" id="ARBA00012929"/>
    </source>
</evidence>
<comment type="caution">
    <text evidence="8">The sequence shown here is derived from an EMBL/GenBank/DDBJ whole genome shotgun (WGS) entry which is preliminary data.</text>
</comment>
<dbReference type="GO" id="GO:0019305">
    <property type="term" value="P:dTDP-rhamnose biosynthetic process"/>
    <property type="evidence" value="ECO:0007669"/>
    <property type="project" value="UniProtKB-UniPathway"/>
</dbReference>
<reference evidence="8 9" key="1">
    <citation type="submission" date="2015-11" db="EMBL/GenBank/DDBJ databases">
        <title>Genomic analysis of 38 Legionella species identifies large and diverse effector repertoires.</title>
        <authorList>
            <person name="Burstein D."/>
            <person name="Amaro F."/>
            <person name="Zusman T."/>
            <person name="Lifshitz Z."/>
            <person name="Cohen O."/>
            <person name="Gilbert J.A."/>
            <person name="Pupko T."/>
            <person name="Shuman H.A."/>
            <person name="Segal G."/>
        </authorList>
    </citation>
    <scope>NUCLEOTIDE SEQUENCE [LARGE SCALE GENOMIC DNA]</scope>
    <source>
        <strain evidence="8 9">Bercovier 4</strain>
    </source>
</reference>
<dbReference type="STRING" id="454.Lisr_0186"/>
<dbReference type="InterPro" id="IPR005913">
    <property type="entry name" value="dTDP_dehydrorham_reduct"/>
</dbReference>
<comment type="cofactor">
    <cofactor evidence="6">
        <name>Mg(2+)</name>
        <dbReference type="ChEBI" id="CHEBI:18420"/>
    </cofactor>
    <text evidence="6">Binds 1 Mg(2+) ion per monomer.</text>
</comment>